<reference evidence="1" key="1">
    <citation type="submission" date="2021-10" db="EMBL/GenBank/DDBJ databases">
        <title>Psilocybe cubensis genome.</title>
        <authorList>
            <person name="Mckernan K.J."/>
            <person name="Crawford S."/>
            <person name="Trippe A."/>
            <person name="Kane L.T."/>
            <person name="Mclaughlin S."/>
        </authorList>
    </citation>
    <scope>NUCLEOTIDE SEQUENCE</scope>
    <source>
        <strain evidence="1">MGC-MH-2018</strain>
    </source>
</reference>
<sequence length="372" mass="43097">MAKKKDPIAEGLHTSAEAYWAAQQSLLADHGYQLRPRYHPNWKPSWKGPWNFIFKDMHECPDWIGLYNRKVIDAVRVEDGGRVVIKRVTLELDNVPLLQHLNSPEMRKDPRNNAVPLLDVIIPPTSNEGKSDHTVFLVMPMLFPLMSWHLPFRHVKEIVDVFEQVIQGVAFLHEHNIAHRDACNLNFMMDPTDVIPSSFHHGDNYYQPDGKTRIEFKDRCSVSRVKYYIIDFEFANYFPNNKLCVGLYGQQKDVPEMSRTVPYDPFKLDVFQVGKLIEKFIKKYEGLDFLQPLFEAMTRQDPKTRPTAAEALDQLRQTVSSLTDSDMSSEIWMKDMTPGLHRLQTLNGTPRPSSRRLLFDGSKCRQLLSQIV</sequence>
<protein>
    <submittedName>
        <fullName evidence="1">Uncharacterized protein</fullName>
    </submittedName>
</protein>
<evidence type="ECO:0000313" key="2">
    <source>
        <dbReference type="Proteomes" id="UP000664032"/>
    </source>
</evidence>
<evidence type="ECO:0000313" key="1">
    <source>
        <dbReference type="EMBL" id="KAH9478424.1"/>
    </source>
</evidence>
<dbReference type="EMBL" id="JAFIQS020000008">
    <property type="protein sequence ID" value="KAH9478424.1"/>
    <property type="molecule type" value="Genomic_DNA"/>
</dbReference>
<organism evidence="1 2">
    <name type="scientific">Psilocybe cubensis</name>
    <name type="common">Psychedelic mushroom</name>
    <name type="synonym">Stropharia cubensis</name>
    <dbReference type="NCBI Taxonomy" id="181762"/>
    <lineage>
        <taxon>Eukaryota</taxon>
        <taxon>Fungi</taxon>
        <taxon>Dikarya</taxon>
        <taxon>Basidiomycota</taxon>
        <taxon>Agaricomycotina</taxon>
        <taxon>Agaricomycetes</taxon>
        <taxon>Agaricomycetidae</taxon>
        <taxon>Agaricales</taxon>
        <taxon>Agaricineae</taxon>
        <taxon>Strophariaceae</taxon>
        <taxon>Psilocybe</taxon>
    </lineage>
</organism>
<keyword evidence="2" id="KW-1185">Reference proteome</keyword>
<dbReference type="Proteomes" id="UP000664032">
    <property type="component" value="Unassembled WGS sequence"/>
</dbReference>
<gene>
    <name evidence="1" type="ORF">JR316_0008879</name>
</gene>
<proteinExistence type="predicted"/>
<name>A0ACB8GSI9_PSICU</name>
<accession>A0ACB8GSI9</accession>
<comment type="caution">
    <text evidence="1">The sequence shown here is derived from an EMBL/GenBank/DDBJ whole genome shotgun (WGS) entry which is preliminary data.</text>
</comment>